<keyword evidence="2 4" id="KW-0378">Hydrolase</keyword>
<proteinExistence type="inferred from homology"/>
<dbReference type="GO" id="GO:0046872">
    <property type="term" value="F:metal ion binding"/>
    <property type="evidence" value="ECO:0007669"/>
    <property type="project" value="UniProtKB-KW"/>
</dbReference>
<dbReference type="STRING" id="282301.A0A267DCX1"/>
<dbReference type="InterPro" id="IPR036457">
    <property type="entry name" value="PPM-type-like_dom_sf"/>
</dbReference>
<accession>A0A267DCX1</accession>
<keyword evidence="1" id="KW-0479">Metal-binding</keyword>
<keyword evidence="8" id="KW-1185">Reference proteome</keyword>
<dbReference type="Gene3D" id="3.60.40.10">
    <property type="entry name" value="PPM-type phosphatase domain"/>
    <property type="match status" value="1"/>
</dbReference>
<dbReference type="InterPro" id="IPR015655">
    <property type="entry name" value="PP2C"/>
</dbReference>
<dbReference type="PROSITE" id="PS51746">
    <property type="entry name" value="PPM_2"/>
    <property type="match status" value="1"/>
</dbReference>
<dbReference type="InterPro" id="IPR000222">
    <property type="entry name" value="PP2C_BS"/>
</dbReference>
<dbReference type="Pfam" id="PF00481">
    <property type="entry name" value="PP2C"/>
    <property type="match status" value="2"/>
</dbReference>
<evidence type="ECO:0000256" key="2">
    <source>
        <dbReference type="ARBA" id="ARBA00022801"/>
    </source>
</evidence>
<feature type="domain" description="PPM-type phosphatase" evidence="6">
    <location>
        <begin position="131"/>
        <end position="502"/>
    </location>
</feature>
<evidence type="ECO:0000256" key="5">
    <source>
        <dbReference type="SAM" id="MobiDB-lite"/>
    </source>
</evidence>
<dbReference type="InterPro" id="IPR001932">
    <property type="entry name" value="PPM-type_phosphatase-like_dom"/>
</dbReference>
<dbReference type="GO" id="GO:0005739">
    <property type="term" value="C:mitochondrion"/>
    <property type="evidence" value="ECO:0007669"/>
    <property type="project" value="TreeGrafter"/>
</dbReference>
<dbReference type="PANTHER" id="PTHR13832:SF354">
    <property type="entry name" value="GM14138P"/>
    <property type="match status" value="1"/>
</dbReference>
<evidence type="ECO:0000313" key="7">
    <source>
        <dbReference type="EMBL" id="PAA47143.1"/>
    </source>
</evidence>
<dbReference type="AlphaFoldDB" id="A0A267DCX1"/>
<evidence type="ECO:0000256" key="4">
    <source>
        <dbReference type="RuleBase" id="RU003465"/>
    </source>
</evidence>
<feature type="region of interest" description="Disordered" evidence="5">
    <location>
        <begin position="471"/>
        <end position="492"/>
    </location>
</feature>
<dbReference type="SUPFAM" id="SSF81606">
    <property type="entry name" value="PP2C-like"/>
    <property type="match status" value="1"/>
</dbReference>
<dbReference type="CDD" id="cd00143">
    <property type="entry name" value="PP2Cc"/>
    <property type="match status" value="1"/>
</dbReference>
<reference evidence="7 8" key="1">
    <citation type="submission" date="2017-06" db="EMBL/GenBank/DDBJ databases">
        <title>A platform for efficient transgenesis in Macrostomum lignano, a flatworm model organism for stem cell research.</title>
        <authorList>
            <person name="Berezikov E."/>
        </authorList>
    </citation>
    <scope>NUCLEOTIDE SEQUENCE [LARGE SCALE GENOMIC DNA]</scope>
    <source>
        <strain evidence="7">DV1</strain>
        <tissue evidence="7">Whole organism</tissue>
    </source>
</reference>
<comment type="caution">
    <text evidence="7">The sequence shown here is derived from an EMBL/GenBank/DDBJ whole genome shotgun (WGS) entry which is preliminary data.</text>
</comment>
<comment type="similarity">
    <text evidence="4">Belongs to the PP2C family.</text>
</comment>
<protein>
    <recommendedName>
        <fullName evidence="6">PPM-type phosphatase domain-containing protein</fullName>
    </recommendedName>
</protein>
<dbReference type="GO" id="GO:0004741">
    <property type="term" value="F:[pyruvate dehydrogenase (acetyl-transferring)]-phosphatase activity"/>
    <property type="evidence" value="ECO:0007669"/>
    <property type="project" value="TreeGrafter"/>
</dbReference>
<gene>
    <name evidence="7" type="ORF">BOX15_Mlig033307g2</name>
</gene>
<sequence>MLRRLSGAIRSGLAELDRSEDEAVEAGSSASGPRYAYSRPDFLSLSLEPDEVTGLAGYNVSRPILVAGDKCPLPGMSGYAETINGGKSQRNEDQAQACQFWLSPPNSPAAGGQEPRPDAIMYSNFICTFEDCRAAEAARPVRSTLVTYFALFDGHAGDGASTYARHRLHLHIRDRLQQMHPFLLSALSGSNSTTAKAENSSIGVDDLVTGALENAFITMDQEIGKNRVAHKIKGGCTALVTVFLLGRAYVASAGDSRAVLCRGGQAPGRQLTEDQTPYNDRQRLQTIAANHPRLAQGEFSPLQFAKRLGRRDLGRRVLCRSAFVQGWFLKTVSEEDLLFPLITGDSKKSRLLATIGVARGFGDHDLLVSDSSIAVKPFLSCVPQVVPLHDCIGADDFVVMATDGLWDVLSNEAADAVVKDAVSQSTSNRCVIAAQALVGAARGTWQRGSQTPDSRQSGGFWRLTISDATAAPDDSQTKEASNGTAKEPPASLDDISCFVIPLGWLSKPPTPAEVPSADGDN</sequence>
<evidence type="ECO:0000256" key="1">
    <source>
        <dbReference type="ARBA" id="ARBA00022723"/>
    </source>
</evidence>
<keyword evidence="3 4" id="KW-0904">Protein phosphatase</keyword>
<dbReference type="Proteomes" id="UP000215902">
    <property type="component" value="Unassembled WGS sequence"/>
</dbReference>
<evidence type="ECO:0000313" key="8">
    <source>
        <dbReference type="Proteomes" id="UP000215902"/>
    </source>
</evidence>
<evidence type="ECO:0000259" key="6">
    <source>
        <dbReference type="PROSITE" id="PS51746"/>
    </source>
</evidence>
<dbReference type="OrthoDB" id="10264738at2759"/>
<name>A0A267DCX1_9PLAT</name>
<evidence type="ECO:0000256" key="3">
    <source>
        <dbReference type="ARBA" id="ARBA00022912"/>
    </source>
</evidence>
<organism evidence="7 8">
    <name type="scientific">Macrostomum lignano</name>
    <dbReference type="NCBI Taxonomy" id="282301"/>
    <lineage>
        <taxon>Eukaryota</taxon>
        <taxon>Metazoa</taxon>
        <taxon>Spiralia</taxon>
        <taxon>Lophotrochozoa</taxon>
        <taxon>Platyhelminthes</taxon>
        <taxon>Rhabditophora</taxon>
        <taxon>Macrostomorpha</taxon>
        <taxon>Macrostomida</taxon>
        <taxon>Macrostomidae</taxon>
        <taxon>Macrostomum</taxon>
    </lineage>
</organism>
<dbReference type="EMBL" id="NIVC01004559">
    <property type="protein sequence ID" value="PAA47143.1"/>
    <property type="molecule type" value="Genomic_DNA"/>
</dbReference>
<dbReference type="PROSITE" id="PS01032">
    <property type="entry name" value="PPM_1"/>
    <property type="match status" value="1"/>
</dbReference>
<dbReference type="PANTHER" id="PTHR13832">
    <property type="entry name" value="PROTEIN PHOSPHATASE 2C"/>
    <property type="match status" value="1"/>
</dbReference>
<dbReference type="SMART" id="SM00332">
    <property type="entry name" value="PP2Cc"/>
    <property type="match status" value="1"/>
</dbReference>